<dbReference type="FunCoup" id="F2U6G4">
    <property type="interactions" value="1349"/>
</dbReference>
<protein>
    <submittedName>
        <fullName evidence="4">Fumarylacetoacetate hydrolase domain-containing protein 1</fullName>
    </submittedName>
</protein>
<feature type="domain" description="Fumarylacetoacetase-like C-terminal" evidence="3">
    <location>
        <begin position="12"/>
        <end position="200"/>
    </location>
</feature>
<name>F2U6G4_SALR5</name>
<evidence type="ECO:0000313" key="5">
    <source>
        <dbReference type="Proteomes" id="UP000007799"/>
    </source>
</evidence>
<evidence type="ECO:0000313" key="4">
    <source>
        <dbReference type="EMBL" id="EGD83105.1"/>
    </source>
</evidence>
<dbReference type="PANTHER" id="PTHR11820">
    <property type="entry name" value="ACYLPYRUVASE"/>
    <property type="match status" value="1"/>
</dbReference>
<dbReference type="OMA" id="NCRKVIC"/>
<dbReference type="GeneID" id="16076050"/>
<proteinExistence type="inferred from homology"/>
<dbReference type="Proteomes" id="UP000007799">
    <property type="component" value="Unassembled WGS sequence"/>
</dbReference>
<comment type="similarity">
    <text evidence="1">Belongs to the FAH family.</text>
</comment>
<accession>F2U6G4</accession>
<dbReference type="GO" id="GO:0019752">
    <property type="term" value="P:carboxylic acid metabolic process"/>
    <property type="evidence" value="ECO:0007669"/>
    <property type="project" value="UniProtKB-ARBA"/>
</dbReference>
<dbReference type="NCBIfam" id="NF007967">
    <property type="entry name" value="PRK10691.1"/>
    <property type="match status" value="1"/>
</dbReference>
<dbReference type="Pfam" id="PF01557">
    <property type="entry name" value="FAA_hydrolase"/>
    <property type="match status" value="1"/>
</dbReference>
<evidence type="ECO:0000256" key="1">
    <source>
        <dbReference type="ARBA" id="ARBA00010211"/>
    </source>
</evidence>
<dbReference type="eggNOG" id="KOG1535">
    <property type="taxonomic scope" value="Eukaryota"/>
</dbReference>
<dbReference type="InParanoid" id="F2U6G4"/>
<dbReference type="OrthoDB" id="74910at2759"/>
<gene>
    <name evidence="4" type="ORF">PTSG_03746</name>
</gene>
<dbReference type="RefSeq" id="XP_004995469.1">
    <property type="nucleotide sequence ID" value="XM_004995412.1"/>
</dbReference>
<keyword evidence="5" id="KW-1185">Reference proteome</keyword>
<dbReference type="InterPro" id="IPR011234">
    <property type="entry name" value="Fumarylacetoacetase-like_C"/>
</dbReference>
<dbReference type="GO" id="GO:0005739">
    <property type="term" value="C:mitochondrion"/>
    <property type="evidence" value="ECO:0007669"/>
    <property type="project" value="TreeGrafter"/>
</dbReference>
<evidence type="ECO:0000259" key="3">
    <source>
        <dbReference type="Pfam" id="PF01557"/>
    </source>
</evidence>
<dbReference type="FunFam" id="3.90.850.10:FF:000003">
    <property type="entry name" value="Fumarylacetoacetate hydrolase domain-containing 1"/>
    <property type="match status" value="1"/>
</dbReference>
<dbReference type="InterPro" id="IPR036663">
    <property type="entry name" value="Fumarylacetoacetase_C_sf"/>
</dbReference>
<keyword evidence="2" id="KW-0479">Metal-binding</keyword>
<reference evidence="4" key="1">
    <citation type="submission" date="2009-08" db="EMBL/GenBank/DDBJ databases">
        <title>Annotation of Salpingoeca rosetta.</title>
        <authorList>
            <consortium name="The Broad Institute Genome Sequencing Platform"/>
            <person name="Russ C."/>
            <person name="Cuomo C."/>
            <person name="Burger G."/>
            <person name="Gray M.W."/>
            <person name="Holland P.W.H."/>
            <person name="King N."/>
            <person name="Lang F.B.F."/>
            <person name="Roger A.J."/>
            <person name="Ruiz-Trillo I."/>
            <person name="Young S.K."/>
            <person name="Zeng Q."/>
            <person name="Gargeya S."/>
            <person name="Alvarado L."/>
            <person name="Berlin A."/>
            <person name="Chapman S.B."/>
            <person name="Chen Z."/>
            <person name="Freedman E."/>
            <person name="Gellesch M."/>
            <person name="Goldberg J."/>
            <person name="Griggs A."/>
            <person name="Gujja S."/>
            <person name="Heilman E."/>
            <person name="Heiman D."/>
            <person name="Howarth C."/>
            <person name="Mehta T."/>
            <person name="Neiman D."/>
            <person name="Pearson M."/>
            <person name="Roberts A."/>
            <person name="Saif S."/>
            <person name="Shea T."/>
            <person name="Shenoy N."/>
            <person name="Sisk P."/>
            <person name="Stolte C."/>
            <person name="Sykes S."/>
            <person name="White J."/>
            <person name="Yandava C."/>
            <person name="Haas B."/>
            <person name="Nusbaum C."/>
            <person name="Birren B."/>
        </authorList>
    </citation>
    <scope>NUCLEOTIDE SEQUENCE [LARGE SCALE GENOMIC DNA]</scope>
    <source>
        <strain evidence="4">ATCC 50818</strain>
    </source>
</reference>
<dbReference type="AlphaFoldDB" id="F2U6G4"/>
<dbReference type="GO" id="GO:0046872">
    <property type="term" value="F:metal ion binding"/>
    <property type="evidence" value="ECO:0007669"/>
    <property type="project" value="UniProtKB-KW"/>
</dbReference>
<dbReference type="EMBL" id="GL832962">
    <property type="protein sequence ID" value="EGD83105.1"/>
    <property type="molecule type" value="Genomic_DNA"/>
</dbReference>
<organism evidence="5">
    <name type="scientific">Salpingoeca rosetta (strain ATCC 50818 / BSB-021)</name>
    <dbReference type="NCBI Taxonomy" id="946362"/>
    <lineage>
        <taxon>Eukaryota</taxon>
        <taxon>Choanoflagellata</taxon>
        <taxon>Craspedida</taxon>
        <taxon>Salpingoecidae</taxon>
        <taxon>Salpingoeca</taxon>
    </lineage>
</organism>
<evidence type="ECO:0000256" key="2">
    <source>
        <dbReference type="ARBA" id="ARBA00022723"/>
    </source>
</evidence>
<dbReference type="STRING" id="946362.F2U6G4"/>
<dbReference type="KEGG" id="sre:PTSG_03746"/>
<dbReference type="SUPFAM" id="SSF56529">
    <property type="entry name" value="FAH"/>
    <property type="match status" value="1"/>
</dbReference>
<dbReference type="PANTHER" id="PTHR11820:SF7">
    <property type="entry name" value="ACYLPYRUVASE FAHD1, MITOCHONDRIAL"/>
    <property type="match status" value="1"/>
</dbReference>
<dbReference type="Gene3D" id="3.90.850.10">
    <property type="entry name" value="Fumarylacetoacetase-like, C-terminal domain"/>
    <property type="match status" value="1"/>
</dbReference>
<dbReference type="GO" id="GO:0018773">
    <property type="term" value="F:acetylpyruvate hydrolase activity"/>
    <property type="evidence" value="ECO:0007669"/>
    <property type="project" value="TreeGrafter"/>
</dbReference>
<sequence>MSGRRLVDTCRKIVCVGRNYKAHAAELGNAVPSKPMLFLKPPSSLLLPGDGPIEIPREVTELHHEVELGVVIGDTGRDVAEADAMKLVDGYVLALDMTARNLQQEAKEKGHPWSVAKGYDTFCPISDVVAKERVADPSNVRLWCSVDGEMRQDGNTKDMIFSIPTLISYISRIFTLQRGDLVLTGTPSGVGPIAPGQSITAGLDADPAVTITFPCVQRQ</sequence>
<keyword evidence="4" id="KW-0378">Hydrolase</keyword>